<sequence length="345" mass="38599">MIKPFLVVAIISLFLIGCSNNDTDATGQDLDHRSVDKDPVESIDLGSEYMYPLTGMGTDEEPNNRIVSVMVNNHPEARPQSGLSQADMVFEILSEGNTTRLLAMFQSQTPDVVGPVRSARPYYFQLAGDYDAVYIYHGAADFIENQLQQSGIDNLSGAQYDGDGHLFTREAFRQAPHNSYLQFPAVTEVAEGRGYTMEKEYDPLNFDDVDRSDIVGDEVEEVTVSYGSDRVRYVYDETDEHYVRYNGNTQTVEYGDETPITLENVLIMETRHAVVDDQGRRDIDFESGGNAYLLQKGKVQKVQWESVDGRIIPVRDGEPVDLLKGQTWINVIPNNPGLSGISEVE</sequence>
<proteinExistence type="predicted"/>
<gene>
    <name evidence="4" type="ORF">SAMN05421734_104127</name>
</gene>
<keyword evidence="1" id="KW-0732">Signal</keyword>
<dbReference type="InterPro" id="IPR023158">
    <property type="entry name" value="YerB-like_sf"/>
</dbReference>
<dbReference type="InterPro" id="IPR021416">
    <property type="entry name" value="DUF3048_N"/>
</dbReference>
<organism evidence="4 5">
    <name type="scientific">Pelagirhabdus alkalitolerans</name>
    <dbReference type="NCBI Taxonomy" id="1612202"/>
    <lineage>
        <taxon>Bacteria</taxon>
        <taxon>Bacillati</taxon>
        <taxon>Bacillota</taxon>
        <taxon>Bacilli</taxon>
        <taxon>Bacillales</taxon>
        <taxon>Bacillaceae</taxon>
        <taxon>Pelagirhabdus</taxon>
    </lineage>
</organism>
<evidence type="ECO:0000259" key="2">
    <source>
        <dbReference type="Pfam" id="PF11258"/>
    </source>
</evidence>
<dbReference type="Pfam" id="PF17479">
    <property type="entry name" value="DUF3048_C"/>
    <property type="match status" value="1"/>
</dbReference>
<reference evidence="5" key="1">
    <citation type="submission" date="2016-09" db="EMBL/GenBank/DDBJ databases">
        <authorList>
            <person name="Varghese N."/>
            <person name="Submissions S."/>
        </authorList>
    </citation>
    <scope>NUCLEOTIDE SEQUENCE [LARGE SCALE GENOMIC DNA]</scope>
    <source>
        <strain evidence="5">S5</strain>
    </source>
</reference>
<evidence type="ECO:0000259" key="3">
    <source>
        <dbReference type="Pfam" id="PF17479"/>
    </source>
</evidence>
<dbReference type="Proteomes" id="UP000242949">
    <property type="component" value="Unassembled WGS sequence"/>
</dbReference>
<dbReference type="Gene3D" id="3.50.90.10">
    <property type="entry name" value="YerB-like"/>
    <property type="match status" value="1"/>
</dbReference>
<name>A0A1G6ISW5_9BACI</name>
<dbReference type="Pfam" id="PF11258">
    <property type="entry name" value="DUF3048"/>
    <property type="match status" value="1"/>
</dbReference>
<dbReference type="PROSITE" id="PS51257">
    <property type="entry name" value="PROKAR_LIPOPROTEIN"/>
    <property type="match status" value="1"/>
</dbReference>
<keyword evidence="5" id="KW-1185">Reference proteome</keyword>
<protein>
    <recommendedName>
        <fullName evidence="6">Lipoprotein YerB</fullName>
    </recommendedName>
</protein>
<evidence type="ECO:0000313" key="4">
    <source>
        <dbReference type="EMBL" id="SDC09589.1"/>
    </source>
</evidence>
<accession>A0A1G6ISW5</accession>
<evidence type="ECO:0000256" key="1">
    <source>
        <dbReference type="SAM" id="SignalP"/>
    </source>
</evidence>
<dbReference type="RefSeq" id="WP_245719422.1">
    <property type="nucleotide sequence ID" value="NZ_FMYI01000004.1"/>
</dbReference>
<feature type="chain" id="PRO_5039189643" description="Lipoprotein YerB" evidence="1">
    <location>
        <begin position="25"/>
        <end position="345"/>
    </location>
</feature>
<feature type="domain" description="DUF3048" evidence="3">
    <location>
        <begin position="222"/>
        <end position="329"/>
    </location>
</feature>
<feature type="domain" description="DUF3048" evidence="2">
    <location>
        <begin position="53"/>
        <end position="195"/>
    </location>
</feature>
<evidence type="ECO:0008006" key="6">
    <source>
        <dbReference type="Google" id="ProtNLM"/>
    </source>
</evidence>
<dbReference type="InterPro" id="IPR035328">
    <property type="entry name" value="DUF3048_C"/>
</dbReference>
<dbReference type="SUPFAM" id="SSF159774">
    <property type="entry name" value="YerB-like"/>
    <property type="match status" value="1"/>
</dbReference>
<dbReference type="STRING" id="1612202.SAMN05421734_104127"/>
<dbReference type="EMBL" id="FMYI01000004">
    <property type="protein sequence ID" value="SDC09589.1"/>
    <property type="molecule type" value="Genomic_DNA"/>
</dbReference>
<evidence type="ECO:0000313" key="5">
    <source>
        <dbReference type="Proteomes" id="UP000242949"/>
    </source>
</evidence>
<dbReference type="AlphaFoldDB" id="A0A1G6ISW5"/>
<feature type="signal peptide" evidence="1">
    <location>
        <begin position="1"/>
        <end position="24"/>
    </location>
</feature>